<dbReference type="AlphaFoldDB" id="A0A8J7J7D0"/>
<proteinExistence type="predicted"/>
<dbReference type="RefSeq" id="WP_199383954.1">
    <property type="nucleotide sequence ID" value="NZ_JAEMHM010000007.1"/>
</dbReference>
<comment type="caution">
    <text evidence="1">The sequence shown here is derived from an EMBL/GenBank/DDBJ whole genome shotgun (WGS) entry which is preliminary data.</text>
</comment>
<evidence type="ECO:0000313" key="2">
    <source>
        <dbReference type="Proteomes" id="UP000636888"/>
    </source>
</evidence>
<sequence length="245" mass="25662">MNLLICIDDTDDLDTPGTGELAESIAAGITAAGWGTCGAVSRHQLLIHPEVPFTSHNSAMCFPAQISDHLLEAVTDYCVSVLLAQSAPVADPGLCVLVPERLPQPAALIEYGYRAKKVVLGKEEAYKTAAAQGIHLSEHGGTGQGVIGALAGAALRLTGNDGRLKGKLPIRSVHGIATVREICGCGIGQVRTVQGDVLADAERVLVGKWVKPVLLDHDIVVLVSETDGVAGASWIAADREIFQNY</sequence>
<gene>
    <name evidence="1" type="ORF">JFN93_10135</name>
</gene>
<dbReference type="Gene3D" id="3.30.70.2200">
    <property type="match status" value="1"/>
</dbReference>
<dbReference type="Proteomes" id="UP000636888">
    <property type="component" value="Unassembled WGS sequence"/>
</dbReference>
<name>A0A8J7J7D0_9BACT</name>
<evidence type="ECO:0000313" key="1">
    <source>
        <dbReference type="EMBL" id="MBJ6725066.1"/>
    </source>
</evidence>
<protein>
    <submittedName>
        <fullName evidence="1">Uncharacterized protein</fullName>
    </submittedName>
</protein>
<accession>A0A8J7J7D0</accession>
<organism evidence="1 2">
    <name type="scientific">Geomesophilobacter sediminis</name>
    <dbReference type="NCBI Taxonomy" id="2798584"/>
    <lineage>
        <taxon>Bacteria</taxon>
        <taxon>Pseudomonadati</taxon>
        <taxon>Thermodesulfobacteriota</taxon>
        <taxon>Desulfuromonadia</taxon>
        <taxon>Geobacterales</taxon>
        <taxon>Geobacteraceae</taxon>
        <taxon>Geomesophilobacter</taxon>
    </lineage>
</organism>
<reference evidence="1" key="1">
    <citation type="submission" date="2020-12" db="EMBL/GenBank/DDBJ databases">
        <title>Geomonas sp. Red875, isolated from river sediment.</title>
        <authorList>
            <person name="Xu Z."/>
            <person name="Zhang Z."/>
            <person name="Masuda Y."/>
            <person name="Itoh H."/>
            <person name="Senoo K."/>
        </authorList>
    </citation>
    <scope>NUCLEOTIDE SEQUENCE</scope>
    <source>
        <strain evidence="1">Red875</strain>
    </source>
</reference>
<keyword evidence="2" id="KW-1185">Reference proteome</keyword>
<dbReference type="EMBL" id="JAEMHM010000007">
    <property type="protein sequence ID" value="MBJ6725066.1"/>
    <property type="molecule type" value="Genomic_DNA"/>
</dbReference>